<evidence type="ECO:0000313" key="2">
    <source>
        <dbReference type="EMBL" id="RHF61141.1"/>
    </source>
</evidence>
<dbReference type="EMBL" id="QSQN01000009">
    <property type="protein sequence ID" value="RGK41321.1"/>
    <property type="molecule type" value="Genomic_DNA"/>
</dbReference>
<dbReference type="Proteomes" id="UP000284902">
    <property type="component" value="Unassembled WGS sequence"/>
</dbReference>
<organism evidence="1 4">
    <name type="scientific">[Ruminococcus] lactaris</name>
    <dbReference type="NCBI Taxonomy" id="46228"/>
    <lineage>
        <taxon>Bacteria</taxon>
        <taxon>Bacillati</taxon>
        <taxon>Bacillota</taxon>
        <taxon>Clostridia</taxon>
        <taxon>Lachnospirales</taxon>
        <taxon>Lachnospiraceae</taxon>
        <taxon>Mediterraneibacter</taxon>
    </lineage>
</organism>
<gene>
    <name evidence="3" type="ORF">DW116_04555</name>
    <name evidence="2" type="ORF">DW672_06590</name>
    <name evidence="1" type="ORF">DXD17_04620</name>
</gene>
<reference evidence="4 5" key="1">
    <citation type="submission" date="2018-08" db="EMBL/GenBank/DDBJ databases">
        <title>A genome reference for cultivated species of the human gut microbiota.</title>
        <authorList>
            <person name="Zou Y."/>
            <person name="Xue W."/>
            <person name="Luo G."/>
        </authorList>
    </citation>
    <scope>NUCLEOTIDE SEQUENCE [LARGE SCALE GENOMIC DNA]</scope>
    <source>
        <strain evidence="3 6">AM09-9</strain>
        <strain evidence="2 5">AM25-1LB</strain>
        <strain evidence="1 4">TF11-7</strain>
    </source>
</reference>
<sequence length="128" mass="15918">MNQKLPYYMAYPMPLAYDDERVERMDLEYMKSLYPALAKRILPYIEEECDRMEYGNSVIYDEYPDRLQLRMMCGRIYENVRKNEERYLEIEKDAQLKDLIELMLYQELYNRRCRNRRTRNQFYINGSF</sequence>
<dbReference type="Proteomes" id="UP000285832">
    <property type="component" value="Unassembled WGS sequence"/>
</dbReference>
<evidence type="ECO:0000313" key="5">
    <source>
        <dbReference type="Proteomes" id="UP000284902"/>
    </source>
</evidence>
<evidence type="ECO:0000313" key="1">
    <source>
        <dbReference type="EMBL" id="RGK41321.1"/>
    </source>
</evidence>
<name>A0A3E4LV12_9FIRM</name>
<dbReference type="EMBL" id="QRHG01000013">
    <property type="protein sequence ID" value="RHF61141.1"/>
    <property type="molecule type" value="Genomic_DNA"/>
</dbReference>
<dbReference type="EMBL" id="QRMI01000008">
    <property type="protein sequence ID" value="RHJ62634.1"/>
    <property type="molecule type" value="Genomic_DNA"/>
</dbReference>
<accession>A0A3E4LV12</accession>
<evidence type="ECO:0000313" key="6">
    <source>
        <dbReference type="Proteomes" id="UP000285832"/>
    </source>
</evidence>
<dbReference type="Proteomes" id="UP000260793">
    <property type="component" value="Unassembled WGS sequence"/>
</dbReference>
<comment type="caution">
    <text evidence="1">The sequence shown here is derived from an EMBL/GenBank/DDBJ whole genome shotgun (WGS) entry which is preliminary data.</text>
</comment>
<dbReference type="RefSeq" id="WP_117687861.1">
    <property type="nucleotide sequence ID" value="NZ_CAJMJQ010000007.1"/>
</dbReference>
<evidence type="ECO:0000313" key="3">
    <source>
        <dbReference type="EMBL" id="RHJ62634.1"/>
    </source>
</evidence>
<dbReference type="AlphaFoldDB" id="A0A3E4LV12"/>
<proteinExistence type="predicted"/>
<evidence type="ECO:0000313" key="4">
    <source>
        <dbReference type="Proteomes" id="UP000260793"/>
    </source>
</evidence>
<protein>
    <submittedName>
        <fullName evidence="1">Uncharacterized protein</fullName>
    </submittedName>
</protein>